<evidence type="ECO:0000313" key="2">
    <source>
        <dbReference type="EMBL" id="GCD35653.1"/>
    </source>
</evidence>
<dbReference type="OrthoDB" id="3470895at2"/>
<evidence type="ECO:0000256" key="1">
    <source>
        <dbReference type="SAM" id="SignalP"/>
    </source>
</evidence>
<proteinExistence type="predicted"/>
<protein>
    <recommendedName>
        <fullName evidence="4">Secreted protein</fullName>
    </recommendedName>
</protein>
<organism evidence="2 3">
    <name type="scientific">Streptomyces chrestomyceticus JCM 4735</name>
    <dbReference type="NCBI Taxonomy" id="1306181"/>
    <lineage>
        <taxon>Bacteria</taxon>
        <taxon>Bacillati</taxon>
        <taxon>Actinomycetota</taxon>
        <taxon>Actinomycetes</taxon>
        <taxon>Kitasatosporales</taxon>
        <taxon>Streptomycetaceae</taxon>
        <taxon>Streptomyces</taxon>
    </lineage>
</organism>
<feature type="chain" id="PRO_5038885048" description="Secreted protein" evidence="1">
    <location>
        <begin position="31"/>
        <end position="157"/>
    </location>
</feature>
<sequence length="157" mass="17034">MNVLRGGRWAMRGAAVASAALLTLTGATLATEAAAASTAVAEDNPCNPNYCPGASTFIMKFDGVSVEFISSVNGWDTNTHTLVLQRGSYHNPVVDRWIDDAIAGREGRLKSMSVVVYDDKGWVMKRYNFGGAWVERIDSNGSGQALHIRYFTLEITD</sequence>
<comment type="caution">
    <text evidence="2">The sequence shown here is derived from an EMBL/GenBank/DDBJ whole genome shotgun (WGS) entry which is preliminary data.</text>
</comment>
<dbReference type="EMBL" id="BHZC01000001">
    <property type="protein sequence ID" value="GCD35653.1"/>
    <property type="molecule type" value="Genomic_DNA"/>
</dbReference>
<accession>A0A7U9KVR2</accession>
<name>A0A7U9KVR2_9ACTN</name>
<keyword evidence="1" id="KW-0732">Signal</keyword>
<dbReference type="AlphaFoldDB" id="A0A7U9KVR2"/>
<evidence type="ECO:0008006" key="4">
    <source>
        <dbReference type="Google" id="ProtNLM"/>
    </source>
</evidence>
<gene>
    <name evidence="2" type="ORF">OEIGOIKO_03399</name>
</gene>
<reference evidence="2 3" key="1">
    <citation type="submission" date="2018-11" db="EMBL/GenBank/DDBJ databases">
        <title>Whole genome sequence of Streptomyces chrestomyceticus NBRC 13444(T).</title>
        <authorList>
            <person name="Komaki H."/>
            <person name="Tamura T."/>
        </authorList>
    </citation>
    <scope>NUCLEOTIDE SEQUENCE [LARGE SCALE GENOMIC DNA]</scope>
    <source>
        <strain evidence="2 3">NBRC 13444</strain>
    </source>
</reference>
<dbReference type="Proteomes" id="UP000287830">
    <property type="component" value="Unassembled WGS sequence"/>
</dbReference>
<dbReference type="RefSeq" id="WP_125045532.1">
    <property type="nucleotide sequence ID" value="NZ_BHZC01000001.1"/>
</dbReference>
<feature type="signal peptide" evidence="1">
    <location>
        <begin position="1"/>
        <end position="30"/>
    </location>
</feature>
<dbReference type="GeneID" id="95622315"/>
<evidence type="ECO:0000313" key="3">
    <source>
        <dbReference type="Proteomes" id="UP000287830"/>
    </source>
</evidence>